<reference evidence="1" key="1">
    <citation type="journal article" date="2020" name="Stud. Mycol.">
        <title>101 Dothideomycetes genomes: a test case for predicting lifestyles and emergence of pathogens.</title>
        <authorList>
            <person name="Haridas S."/>
            <person name="Albert R."/>
            <person name="Binder M."/>
            <person name="Bloem J."/>
            <person name="Labutti K."/>
            <person name="Salamov A."/>
            <person name="Andreopoulos B."/>
            <person name="Baker S."/>
            <person name="Barry K."/>
            <person name="Bills G."/>
            <person name="Bluhm B."/>
            <person name="Cannon C."/>
            <person name="Castanera R."/>
            <person name="Culley D."/>
            <person name="Daum C."/>
            <person name="Ezra D."/>
            <person name="Gonzalez J."/>
            <person name="Henrissat B."/>
            <person name="Kuo A."/>
            <person name="Liang C."/>
            <person name="Lipzen A."/>
            <person name="Lutzoni F."/>
            <person name="Magnuson J."/>
            <person name="Mondo S."/>
            <person name="Nolan M."/>
            <person name="Ohm R."/>
            <person name="Pangilinan J."/>
            <person name="Park H.-J."/>
            <person name="Ramirez L."/>
            <person name="Alfaro M."/>
            <person name="Sun H."/>
            <person name="Tritt A."/>
            <person name="Yoshinaga Y."/>
            <person name="Zwiers L.-H."/>
            <person name="Turgeon B."/>
            <person name="Goodwin S."/>
            <person name="Spatafora J."/>
            <person name="Crous P."/>
            <person name="Grigoriev I."/>
        </authorList>
    </citation>
    <scope>NUCLEOTIDE SEQUENCE</scope>
    <source>
        <strain evidence="1">CBS 627.86</strain>
    </source>
</reference>
<dbReference type="Proteomes" id="UP000799770">
    <property type="component" value="Unassembled WGS sequence"/>
</dbReference>
<organism evidence="1 2">
    <name type="scientific">Lophiotrema nucula</name>
    <dbReference type="NCBI Taxonomy" id="690887"/>
    <lineage>
        <taxon>Eukaryota</taxon>
        <taxon>Fungi</taxon>
        <taxon>Dikarya</taxon>
        <taxon>Ascomycota</taxon>
        <taxon>Pezizomycotina</taxon>
        <taxon>Dothideomycetes</taxon>
        <taxon>Pleosporomycetidae</taxon>
        <taxon>Pleosporales</taxon>
        <taxon>Lophiotremataceae</taxon>
        <taxon>Lophiotrema</taxon>
    </lineage>
</organism>
<proteinExistence type="predicted"/>
<dbReference type="EMBL" id="ML977354">
    <property type="protein sequence ID" value="KAF2107421.1"/>
    <property type="molecule type" value="Genomic_DNA"/>
</dbReference>
<accession>A0A6A5YMG9</accession>
<protein>
    <submittedName>
        <fullName evidence="1">Uncharacterized protein</fullName>
    </submittedName>
</protein>
<keyword evidence="2" id="KW-1185">Reference proteome</keyword>
<evidence type="ECO:0000313" key="2">
    <source>
        <dbReference type="Proteomes" id="UP000799770"/>
    </source>
</evidence>
<gene>
    <name evidence="1" type="ORF">BDV96DRAFT_606522</name>
</gene>
<evidence type="ECO:0000313" key="1">
    <source>
        <dbReference type="EMBL" id="KAF2107421.1"/>
    </source>
</evidence>
<dbReference type="AlphaFoldDB" id="A0A6A5YMG9"/>
<name>A0A6A5YMG9_9PLEO</name>
<dbReference type="OrthoDB" id="3790813at2759"/>
<sequence>MDSSIISKILSSEMNGTTRHYVLECVKSPRKSAGGAIKFLHRRARSLDWIKGFGEAVSTSVGEGLNRAFDGKDAVEFVNSAVAMVPKISPPSMRTVSHTVDSLTDRLQKLNMRKPTIIEMPDKEFQGCQWIFASDMGHKAENALVKQHICERQDVMEGRRSPGWQMELTQALANTYIRFRKTYTLKQLLSMKPVWIPVRGEELEVWRLVLETDWVDVDPDHEVKAVAEDFSNTHQLETDFAMPAMQGWMSVKDYCRDTWAVEGGEWEVVEA</sequence>